<dbReference type="AlphaFoldDB" id="A0A6H2EM45"/>
<dbReference type="KEGG" id="arca:HC352_06210"/>
<dbReference type="EMBL" id="CP050804">
    <property type="protein sequence ID" value="QJC22143.1"/>
    <property type="molecule type" value="Genomic_DNA"/>
</dbReference>
<keyword evidence="1" id="KW-0059">Arsenical resistance</keyword>
<dbReference type="Proteomes" id="UP000502298">
    <property type="component" value="Chromosome"/>
</dbReference>
<dbReference type="InterPro" id="IPR036196">
    <property type="entry name" value="Ptyr_pPase_sf"/>
</dbReference>
<feature type="domain" description="Phosphotyrosine protein phosphatase I" evidence="2">
    <location>
        <begin position="10"/>
        <end position="135"/>
    </location>
</feature>
<dbReference type="PANTHER" id="PTHR43428:SF1">
    <property type="entry name" value="ARSENATE REDUCTASE"/>
    <property type="match status" value="1"/>
</dbReference>
<sequence>MKHTNRNHVVTVLFACRKNAGRSQIAAALMAAKTDDRVRVLSAGTTPARELHPQTYETLAEIGLEPLDTTPTMLTGDNVSQSDWIITMGCGESCPIFPGTHYEDWDVADPANQPASVVREIREDIAQRVDQLIARLGLDQPTTSYTST</sequence>
<organism evidence="3 4">
    <name type="scientific">Arcanobacterium buesumense</name>
    <dbReference type="NCBI Taxonomy" id="2722751"/>
    <lineage>
        <taxon>Bacteria</taxon>
        <taxon>Bacillati</taxon>
        <taxon>Actinomycetota</taxon>
        <taxon>Actinomycetes</taxon>
        <taxon>Actinomycetales</taxon>
        <taxon>Actinomycetaceae</taxon>
        <taxon>Arcanobacterium</taxon>
    </lineage>
</organism>
<accession>A0A6H2EM45</accession>
<evidence type="ECO:0000256" key="1">
    <source>
        <dbReference type="ARBA" id="ARBA00022849"/>
    </source>
</evidence>
<dbReference type="InterPro" id="IPR023485">
    <property type="entry name" value="Ptyr_pPase"/>
</dbReference>
<dbReference type="SMART" id="SM00226">
    <property type="entry name" value="LMWPc"/>
    <property type="match status" value="1"/>
</dbReference>
<dbReference type="Pfam" id="PF01451">
    <property type="entry name" value="LMWPc"/>
    <property type="match status" value="1"/>
</dbReference>
<protein>
    <submittedName>
        <fullName evidence="3">Heat-shock protein HtpX</fullName>
    </submittedName>
</protein>
<evidence type="ECO:0000259" key="2">
    <source>
        <dbReference type="SMART" id="SM00226"/>
    </source>
</evidence>
<dbReference type="Gene3D" id="3.40.50.2300">
    <property type="match status" value="1"/>
</dbReference>
<proteinExistence type="predicted"/>
<name>A0A6H2EM45_9ACTO</name>
<dbReference type="SUPFAM" id="SSF52788">
    <property type="entry name" value="Phosphotyrosine protein phosphatases I"/>
    <property type="match status" value="1"/>
</dbReference>
<dbReference type="RefSeq" id="WP_168918074.1">
    <property type="nucleotide sequence ID" value="NZ_CP050804.1"/>
</dbReference>
<evidence type="ECO:0000313" key="3">
    <source>
        <dbReference type="EMBL" id="QJC22143.1"/>
    </source>
</evidence>
<gene>
    <name evidence="3" type="ORF">HC352_06210</name>
</gene>
<dbReference type="PANTHER" id="PTHR43428">
    <property type="entry name" value="ARSENATE REDUCTASE"/>
    <property type="match status" value="1"/>
</dbReference>
<evidence type="ECO:0000313" key="4">
    <source>
        <dbReference type="Proteomes" id="UP000502298"/>
    </source>
</evidence>
<dbReference type="GO" id="GO:0046685">
    <property type="term" value="P:response to arsenic-containing substance"/>
    <property type="evidence" value="ECO:0007669"/>
    <property type="project" value="UniProtKB-KW"/>
</dbReference>
<keyword evidence="4" id="KW-1185">Reference proteome</keyword>
<reference evidence="3 4" key="1">
    <citation type="submission" date="2020-03" db="EMBL/GenBank/DDBJ databases">
        <title>Complete genome of Arcanobacterium buesumensis sp. nov. strain 2701.</title>
        <authorList>
            <person name="Borowiak M."/>
            <person name="Alssahen M."/>
            <person name="Laemmler C."/>
            <person name="Malorny B."/>
            <person name="Hassan A."/>
            <person name="Prenger-Berninghoff E."/>
            <person name="Ploetz M."/>
            <person name="Abdulmawjood A."/>
        </authorList>
    </citation>
    <scope>NUCLEOTIDE SEQUENCE [LARGE SCALE GENOMIC DNA]</scope>
    <source>
        <strain evidence="3 4">2701</strain>
    </source>
</reference>